<dbReference type="Proteomes" id="UP001461960">
    <property type="component" value="Unassembled WGS sequence"/>
</dbReference>
<keyword evidence="10" id="KW-0238">DNA-binding</keyword>
<dbReference type="Pfam" id="PF25601">
    <property type="entry name" value="AAA_lid_14"/>
    <property type="match status" value="1"/>
</dbReference>
<evidence type="ECO:0000256" key="8">
    <source>
        <dbReference type="ARBA" id="ARBA00023012"/>
    </source>
</evidence>
<reference evidence="20 21" key="1">
    <citation type="submission" date="2024-05" db="EMBL/GenBank/DDBJ databases">
        <authorList>
            <person name="Kim H.-Y."/>
            <person name="Kim E."/>
            <person name="Cai Y."/>
            <person name="Yang S.-M."/>
            <person name="Lee W."/>
        </authorList>
    </citation>
    <scope>NUCLEOTIDE SEQUENCE [LARGE SCALE GENOMIC DNA]</scope>
    <source>
        <strain evidence="20 21">FBL11</strain>
    </source>
</reference>
<feature type="domain" description="Response regulatory" evidence="19">
    <location>
        <begin position="41"/>
        <end position="164"/>
    </location>
</feature>
<keyword evidence="7" id="KW-0067">ATP-binding</keyword>
<dbReference type="SUPFAM" id="SSF52172">
    <property type="entry name" value="CheY-like"/>
    <property type="match status" value="1"/>
</dbReference>
<protein>
    <recommendedName>
        <fullName evidence="2">DNA-binding transcriptional regulator NtrC</fullName>
    </recommendedName>
    <alternativeName>
        <fullName evidence="14">Nitrogen regulation protein NR(I)</fullName>
    </alternativeName>
    <alternativeName>
        <fullName evidence="15">Nitrogen regulator I</fullName>
    </alternativeName>
</protein>
<dbReference type="PRINTS" id="PR01590">
    <property type="entry name" value="HTHFIS"/>
</dbReference>
<dbReference type="Pfam" id="PF00072">
    <property type="entry name" value="Response_reg"/>
    <property type="match status" value="1"/>
</dbReference>
<dbReference type="InterPro" id="IPR002197">
    <property type="entry name" value="HTH_Fis"/>
</dbReference>
<keyword evidence="6" id="KW-0547">Nucleotide-binding</keyword>
<dbReference type="Pfam" id="PF02954">
    <property type="entry name" value="HTH_8"/>
    <property type="match status" value="1"/>
</dbReference>
<dbReference type="PROSITE" id="PS50045">
    <property type="entry name" value="SIGMA54_INTERACT_4"/>
    <property type="match status" value="1"/>
</dbReference>
<dbReference type="Gene3D" id="1.10.10.60">
    <property type="entry name" value="Homeodomain-like"/>
    <property type="match status" value="1"/>
</dbReference>
<dbReference type="InterPro" id="IPR003593">
    <property type="entry name" value="AAA+_ATPase"/>
</dbReference>
<dbReference type="PANTHER" id="PTHR32071:SF95">
    <property type="entry name" value="DNA-BINDING TRANSCRIPTIONAL REGULATOR NTRC"/>
    <property type="match status" value="1"/>
</dbReference>
<dbReference type="Gene3D" id="1.10.8.60">
    <property type="match status" value="1"/>
</dbReference>
<evidence type="ECO:0000256" key="14">
    <source>
        <dbReference type="ARBA" id="ARBA00029881"/>
    </source>
</evidence>
<sequence length="592" mass="65905">MTELNDNHNPKSDSQTLHDESTSAQTIKVTVNNAPNDNSATLWLIDDDAALRLVLADTFEDAGFMVVSFTQAQAAWTQLNDVLQQHASATQLPDVILTDIRMPMMDGLSFSGWVHKHFPQLPIVIMTAHSDISSAIDSYQTGAFEYLPKPFDLDDAVAIIYKAINYQPTHQINNKQAETDVKAQAKKESKLNLTTKPTNSSDNSVKDKDSLKDKATDKSNNNPNGIIGQSQAMQTVFRAVGRLAHSPITVLITGESGTGKELVASALHQHSPRQQEPFIALNMAAIPHDLIESELFGHEKGAFTGATTRRQGRFEQADGGTLFLDEIGDMPFSTQTRLLRVLANGEFYRVGGQQPIKVDVRIIAATHQNLEHLVQQGKFREDLFYRLNVIRLPLPPLRARREDIPALTTHFMQRAAEQMNTAPKQLHPQALHLMQAFDWRGNVRQLENVCLWLTVMATGDTVLVEDLPPELLDNHHHSLQQQPNQPHNGVYDNDFHRNDVMQPLESTSYSVATSTWQEVLADWAKESLQAGETDILQTATPDFERVLLNAALTYSGGKKIAAANLLGWGRNTLTRKLHLLDIDSSDNQSEES</sequence>
<evidence type="ECO:0000256" key="2">
    <source>
        <dbReference type="ARBA" id="ARBA00019059"/>
    </source>
</evidence>
<keyword evidence="21" id="KW-1185">Reference proteome</keyword>
<evidence type="ECO:0000259" key="19">
    <source>
        <dbReference type="PROSITE" id="PS50110"/>
    </source>
</evidence>
<dbReference type="Pfam" id="PF00158">
    <property type="entry name" value="Sigma54_activat"/>
    <property type="match status" value="1"/>
</dbReference>
<dbReference type="Gene3D" id="3.40.50.2300">
    <property type="match status" value="1"/>
</dbReference>
<dbReference type="PROSITE" id="PS00676">
    <property type="entry name" value="SIGMA54_INTERACT_2"/>
    <property type="match status" value="1"/>
</dbReference>
<dbReference type="InterPro" id="IPR025662">
    <property type="entry name" value="Sigma_54_int_dom_ATP-bd_1"/>
</dbReference>
<evidence type="ECO:0000256" key="7">
    <source>
        <dbReference type="ARBA" id="ARBA00022840"/>
    </source>
</evidence>
<evidence type="ECO:0000313" key="20">
    <source>
        <dbReference type="EMBL" id="MEN2750622.1"/>
    </source>
</evidence>
<gene>
    <name evidence="20" type="ORF">AAIR29_03155</name>
</gene>
<evidence type="ECO:0000256" key="1">
    <source>
        <dbReference type="ARBA" id="ARBA00004496"/>
    </source>
</evidence>
<feature type="compositionally biased region" description="Polar residues" evidence="17">
    <location>
        <begin position="218"/>
        <end position="230"/>
    </location>
</feature>
<name>A0ABU9X5G9_9GAMM</name>
<feature type="compositionally biased region" description="Basic and acidic residues" evidence="17">
    <location>
        <begin position="204"/>
        <end position="217"/>
    </location>
</feature>
<evidence type="ECO:0000256" key="12">
    <source>
        <dbReference type="ARBA" id="ARBA00023163"/>
    </source>
</evidence>
<evidence type="ECO:0000256" key="10">
    <source>
        <dbReference type="ARBA" id="ARBA00023125"/>
    </source>
</evidence>
<dbReference type="EMBL" id="JBDGHN010000002">
    <property type="protein sequence ID" value="MEN2750622.1"/>
    <property type="molecule type" value="Genomic_DNA"/>
</dbReference>
<dbReference type="PANTHER" id="PTHR32071">
    <property type="entry name" value="TRANSCRIPTIONAL REGULATORY PROTEIN"/>
    <property type="match status" value="1"/>
</dbReference>
<evidence type="ECO:0000256" key="9">
    <source>
        <dbReference type="ARBA" id="ARBA00023015"/>
    </source>
</evidence>
<evidence type="ECO:0000256" key="16">
    <source>
        <dbReference type="PROSITE-ProRule" id="PRU00169"/>
    </source>
</evidence>
<feature type="region of interest" description="Disordered" evidence="17">
    <location>
        <begin position="177"/>
        <end position="230"/>
    </location>
</feature>
<evidence type="ECO:0000256" key="17">
    <source>
        <dbReference type="SAM" id="MobiDB-lite"/>
    </source>
</evidence>
<evidence type="ECO:0000256" key="15">
    <source>
        <dbReference type="ARBA" id="ARBA00031910"/>
    </source>
</evidence>
<evidence type="ECO:0000256" key="3">
    <source>
        <dbReference type="ARBA" id="ARBA00022490"/>
    </source>
</evidence>
<dbReference type="SMART" id="SM00448">
    <property type="entry name" value="REC"/>
    <property type="match status" value="1"/>
</dbReference>
<dbReference type="InterPro" id="IPR027417">
    <property type="entry name" value="P-loop_NTPase"/>
</dbReference>
<dbReference type="InterPro" id="IPR002078">
    <property type="entry name" value="Sigma_54_int"/>
</dbReference>
<dbReference type="SUPFAM" id="SSF46689">
    <property type="entry name" value="Homeodomain-like"/>
    <property type="match status" value="1"/>
</dbReference>
<keyword evidence="13" id="KW-0535">Nitrogen fixation</keyword>
<keyword evidence="4" id="KW-0678">Repressor</keyword>
<feature type="region of interest" description="Disordered" evidence="17">
    <location>
        <begin position="1"/>
        <end position="23"/>
    </location>
</feature>
<dbReference type="InterPro" id="IPR025943">
    <property type="entry name" value="Sigma_54_int_dom_ATP-bd_2"/>
</dbReference>
<evidence type="ECO:0000256" key="11">
    <source>
        <dbReference type="ARBA" id="ARBA00023159"/>
    </source>
</evidence>
<evidence type="ECO:0000259" key="18">
    <source>
        <dbReference type="PROSITE" id="PS50045"/>
    </source>
</evidence>
<comment type="caution">
    <text evidence="20">The sequence shown here is derived from an EMBL/GenBank/DDBJ whole genome shotgun (WGS) entry which is preliminary data.</text>
</comment>
<keyword evidence="3" id="KW-0963">Cytoplasm</keyword>
<evidence type="ECO:0000256" key="13">
    <source>
        <dbReference type="ARBA" id="ARBA00023231"/>
    </source>
</evidence>
<feature type="compositionally biased region" description="Basic and acidic residues" evidence="17">
    <location>
        <begin position="1"/>
        <end position="21"/>
    </location>
</feature>
<evidence type="ECO:0000313" key="21">
    <source>
        <dbReference type="Proteomes" id="UP001461960"/>
    </source>
</evidence>
<evidence type="ECO:0000256" key="4">
    <source>
        <dbReference type="ARBA" id="ARBA00022491"/>
    </source>
</evidence>
<keyword evidence="11" id="KW-0010">Activator</keyword>
<comment type="subcellular location">
    <subcellularLocation>
        <location evidence="1">Cytoplasm</location>
    </subcellularLocation>
</comment>
<dbReference type="PROSITE" id="PS50110">
    <property type="entry name" value="RESPONSE_REGULATORY"/>
    <property type="match status" value="1"/>
</dbReference>
<dbReference type="InterPro" id="IPR011006">
    <property type="entry name" value="CheY-like_superfamily"/>
</dbReference>
<dbReference type="RefSeq" id="WP_299216430.1">
    <property type="nucleotide sequence ID" value="NZ_JBDGHN010000002.1"/>
</dbReference>
<keyword evidence="9" id="KW-0805">Transcription regulation</keyword>
<organism evidence="20 21">
    <name type="scientific">Psychrobacter saeujeotis</name>
    <dbReference type="NCBI Taxonomy" id="3143436"/>
    <lineage>
        <taxon>Bacteria</taxon>
        <taxon>Pseudomonadati</taxon>
        <taxon>Pseudomonadota</taxon>
        <taxon>Gammaproteobacteria</taxon>
        <taxon>Moraxellales</taxon>
        <taxon>Moraxellaceae</taxon>
        <taxon>Psychrobacter</taxon>
    </lineage>
</organism>
<dbReference type="CDD" id="cd00009">
    <property type="entry name" value="AAA"/>
    <property type="match status" value="1"/>
</dbReference>
<feature type="compositionally biased region" description="Basic and acidic residues" evidence="17">
    <location>
        <begin position="177"/>
        <end position="190"/>
    </location>
</feature>
<dbReference type="Gene3D" id="3.40.50.300">
    <property type="entry name" value="P-loop containing nucleotide triphosphate hydrolases"/>
    <property type="match status" value="1"/>
</dbReference>
<proteinExistence type="predicted"/>
<evidence type="ECO:0000256" key="6">
    <source>
        <dbReference type="ARBA" id="ARBA00022741"/>
    </source>
</evidence>
<dbReference type="SUPFAM" id="SSF52540">
    <property type="entry name" value="P-loop containing nucleoside triphosphate hydrolases"/>
    <property type="match status" value="1"/>
</dbReference>
<dbReference type="PROSITE" id="PS00675">
    <property type="entry name" value="SIGMA54_INTERACT_1"/>
    <property type="match status" value="1"/>
</dbReference>
<feature type="domain" description="Sigma-54 factor interaction" evidence="18">
    <location>
        <begin position="226"/>
        <end position="455"/>
    </location>
</feature>
<evidence type="ECO:0000256" key="5">
    <source>
        <dbReference type="ARBA" id="ARBA00022553"/>
    </source>
</evidence>
<dbReference type="SMART" id="SM00382">
    <property type="entry name" value="AAA"/>
    <property type="match status" value="1"/>
</dbReference>
<keyword evidence="5 16" id="KW-0597">Phosphoprotein</keyword>
<dbReference type="InterPro" id="IPR001789">
    <property type="entry name" value="Sig_transdc_resp-reg_receiver"/>
</dbReference>
<keyword evidence="12" id="KW-0804">Transcription</keyword>
<feature type="modified residue" description="4-aspartylphosphate" evidence="16">
    <location>
        <position position="99"/>
    </location>
</feature>
<dbReference type="InterPro" id="IPR058031">
    <property type="entry name" value="AAA_lid_NorR"/>
</dbReference>
<accession>A0ABU9X5G9</accession>
<dbReference type="InterPro" id="IPR009057">
    <property type="entry name" value="Homeodomain-like_sf"/>
</dbReference>
<keyword evidence="8" id="KW-0902">Two-component regulatory system</keyword>